<feature type="region of interest" description="Disordered" evidence="2">
    <location>
        <begin position="1"/>
        <end position="27"/>
    </location>
</feature>
<feature type="compositionally biased region" description="Low complexity" evidence="2">
    <location>
        <begin position="45"/>
        <end position="59"/>
    </location>
</feature>
<comment type="similarity">
    <text evidence="1">Belongs to the VPS13 family.</text>
</comment>
<gene>
    <name evidence="3" type="ORF">PXEA_LOCUS30997</name>
</gene>
<evidence type="ECO:0000313" key="3">
    <source>
        <dbReference type="EMBL" id="VEL37557.1"/>
    </source>
</evidence>
<feature type="compositionally biased region" description="Basic residues" evidence="2">
    <location>
        <begin position="1"/>
        <end position="13"/>
    </location>
</feature>
<dbReference type="GO" id="GO:0006623">
    <property type="term" value="P:protein targeting to vacuole"/>
    <property type="evidence" value="ECO:0007669"/>
    <property type="project" value="TreeGrafter"/>
</dbReference>
<dbReference type="PANTHER" id="PTHR16166">
    <property type="entry name" value="VACUOLAR PROTEIN SORTING-ASSOCIATED PROTEIN VPS13"/>
    <property type="match status" value="1"/>
</dbReference>
<proteinExistence type="inferred from homology"/>
<evidence type="ECO:0000256" key="1">
    <source>
        <dbReference type="ARBA" id="ARBA00006545"/>
    </source>
</evidence>
<dbReference type="Proteomes" id="UP000784294">
    <property type="component" value="Unassembled WGS sequence"/>
</dbReference>
<sequence>MMKRITKSRRSHSGGHTSSTSSSGGGGWFSWLRSGASTACEGIGDSSSAPNASPASDSNELMQRLRSEMTSEEKAKLYEAIGYSEVAATSQQGGGTAGYPLDYVSTSIQFSLHYFNLLSSHCQIFGRSSNGSDQATGFGKCSCVDSFEAIGSRDATLTVQAPNDRILNMHENAPLLITSHISASSERKSEFDEIPSQQQKATLFPTSSYFNAPNESTSLVVPDTSGLSFISCSASTVSASSLLHINFERNPLDKGIEQRITVSADPLQIIYDSETVNRIFHFLEPPKDLRLDE</sequence>
<name>A0A3S5CPH0_9PLAT</name>
<accession>A0A3S5CPH0</accession>
<organism evidence="3 4">
    <name type="scientific">Protopolystoma xenopodis</name>
    <dbReference type="NCBI Taxonomy" id="117903"/>
    <lineage>
        <taxon>Eukaryota</taxon>
        <taxon>Metazoa</taxon>
        <taxon>Spiralia</taxon>
        <taxon>Lophotrochozoa</taxon>
        <taxon>Platyhelminthes</taxon>
        <taxon>Monogenea</taxon>
        <taxon>Polyopisthocotylea</taxon>
        <taxon>Polystomatidea</taxon>
        <taxon>Polystomatidae</taxon>
        <taxon>Protopolystoma</taxon>
    </lineage>
</organism>
<keyword evidence="4" id="KW-1185">Reference proteome</keyword>
<dbReference type="AlphaFoldDB" id="A0A3S5CPH0"/>
<dbReference type="PANTHER" id="PTHR16166:SF93">
    <property type="entry name" value="INTERMEMBRANE LIPID TRANSFER PROTEIN VPS13"/>
    <property type="match status" value="1"/>
</dbReference>
<dbReference type="InterPro" id="IPR026847">
    <property type="entry name" value="VPS13"/>
</dbReference>
<evidence type="ECO:0000313" key="4">
    <source>
        <dbReference type="Proteomes" id="UP000784294"/>
    </source>
</evidence>
<feature type="region of interest" description="Disordered" evidence="2">
    <location>
        <begin position="39"/>
        <end position="60"/>
    </location>
</feature>
<protein>
    <submittedName>
        <fullName evidence="3">Uncharacterized protein</fullName>
    </submittedName>
</protein>
<comment type="caution">
    <text evidence="3">The sequence shown here is derived from an EMBL/GenBank/DDBJ whole genome shotgun (WGS) entry which is preliminary data.</text>
</comment>
<dbReference type="GO" id="GO:0045053">
    <property type="term" value="P:protein retention in Golgi apparatus"/>
    <property type="evidence" value="ECO:0007669"/>
    <property type="project" value="TreeGrafter"/>
</dbReference>
<reference evidence="3" key="1">
    <citation type="submission" date="2018-11" db="EMBL/GenBank/DDBJ databases">
        <authorList>
            <consortium name="Pathogen Informatics"/>
        </authorList>
    </citation>
    <scope>NUCLEOTIDE SEQUENCE</scope>
</reference>
<dbReference type="EMBL" id="CAAALY010255357">
    <property type="protein sequence ID" value="VEL37557.1"/>
    <property type="molecule type" value="Genomic_DNA"/>
</dbReference>
<dbReference type="OrthoDB" id="6284936at2759"/>
<evidence type="ECO:0000256" key="2">
    <source>
        <dbReference type="SAM" id="MobiDB-lite"/>
    </source>
</evidence>